<dbReference type="InterPro" id="IPR050109">
    <property type="entry name" value="HTH-type_TetR-like_transc_reg"/>
</dbReference>
<evidence type="ECO:0000313" key="7">
    <source>
        <dbReference type="EMBL" id="MCO1658849.1"/>
    </source>
</evidence>
<feature type="domain" description="HTH tetR-type" evidence="6">
    <location>
        <begin position="44"/>
        <end position="104"/>
    </location>
</feature>
<reference evidence="7" key="1">
    <citation type="submission" date="2021-04" db="EMBL/GenBank/DDBJ databases">
        <title>Pseudonocardia sp. nov., isolated from sandy soil of mangrove forest.</title>
        <authorList>
            <person name="Zan Z."/>
            <person name="Huang R."/>
            <person name="Liu W."/>
        </authorList>
    </citation>
    <scope>NUCLEOTIDE SEQUENCE</scope>
    <source>
        <strain evidence="7">S2-4</strain>
    </source>
</reference>
<dbReference type="InterPro" id="IPR009057">
    <property type="entry name" value="Homeodomain-like_sf"/>
</dbReference>
<evidence type="ECO:0000256" key="5">
    <source>
        <dbReference type="SAM" id="MobiDB-lite"/>
    </source>
</evidence>
<organism evidence="7 8">
    <name type="scientific">Pseudonocardia humida</name>
    <dbReference type="NCBI Taxonomy" id="2800819"/>
    <lineage>
        <taxon>Bacteria</taxon>
        <taxon>Bacillati</taxon>
        <taxon>Actinomycetota</taxon>
        <taxon>Actinomycetes</taxon>
        <taxon>Pseudonocardiales</taxon>
        <taxon>Pseudonocardiaceae</taxon>
        <taxon>Pseudonocardia</taxon>
    </lineage>
</organism>
<dbReference type="Gene3D" id="1.10.10.60">
    <property type="entry name" value="Homeodomain-like"/>
    <property type="match status" value="1"/>
</dbReference>
<feature type="DNA-binding region" description="H-T-H motif" evidence="4">
    <location>
        <begin position="67"/>
        <end position="86"/>
    </location>
</feature>
<keyword evidence="2 4" id="KW-0238">DNA-binding</keyword>
<evidence type="ECO:0000256" key="3">
    <source>
        <dbReference type="ARBA" id="ARBA00023163"/>
    </source>
</evidence>
<accession>A0ABT1A809</accession>
<keyword evidence="3" id="KW-0804">Transcription</keyword>
<dbReference type="Pfam" id="PF00440">
    <property type="entry name" value="TetR_N"/>
    <property type="match status" value="1"/>
</dbReference>
<dbReference type="PROSITE" id="PS50977">
    <property type="entry name" value="HTH_TETR_2"/>
    <property type="match status" value="1"/>
</dbReference>
<name>A0ABT1A809_9PSEU</name>
<dbReference type="RefSeq" id="WP_252443222.1">
    <property type="nucleotide sequence ID" value="NZ_JAGSOV010000059.1"/>
</dbReference>
<feature type="region of interest" description="Disordered" evidence="5">
    <location>
        <begin position="1"/>
        <end position="47"/>
    </location>
</feature>
<dbReference type="PROSITE" id="PS01081">
    <property type="entry name" value="HTH_TETR_1"/>
    <property type="match status" value="1"/>
</dbReference>
<evidence type="ECO:0000259" key="6">
    <source>
        <dbReference type="PROSITE" id="PS50977"/>
    </source>
</evidence>
<evidence type="ECO:0000256" key="1">
    <source>
        <dbReference type="ARBA" id="ARBA00023015"/>
    </source>
</evidence>
<dbReference type="InterPro" id="IPR023772">
    <property type="entry name" value="DNA-bd_HTH_TetR-type_CS"/>
</dbReference>
<evidence type="ECO:0000256" key="2">
    <source>
        <dbReference type="ARBA" id="ARBA00023125"/>
    </source>
</evidence>
<evidence type="ECO:0000313" key="8">
    <source>
        <dbReference type="Proteomes" id="UP001165283"/>
    </source>
</evidence>
<dbReference type="Gene3D" id="1.10.357.10">
    <property type="entry name" value="Tetracycline Repressor, domain 2"/>
    <property type="match status" value="1"/>
</dbReference>
<keyword evidence="8" id="KW-1185">Reference proteome</keyword>
<sequence length="250" mass="26415">MTEAALPAVTPTTGTPETPEEPGTREEPETPGPSEPSRHERRKRATRAAVRDAALRLAVRQGVERTTIEQIAAEADIAVRTFFNHFSGKEEAVVAAAAVGAEAFVAEFRSRPPQESVLRAIREAVLVAMDRHDAVGRDHIRALRLMRGTPSLMPQQMAVLTVQEDALAAAIAERIGPDGGPGPGRLGRAVHARLCAAASLAALRIVLDRWLAGTADSDDPPPLDVLRAEADAALAQLAAGLDHPGRPDGG</sequence>
<keyword evidence="1" id="KW-0805">Transcription regulation</keyword>
<dbReference type="SUPFAM" id="SSF46689">
    <property type="entry name" value="Homeodomain-like"/>
    <property type="match status" value="1"/>
</dbReference>
<dbReference type="InterPro" id="IPR001647">
    <property type="entry name" value="HTH_TetR"/>
</dbReference>
<dbReference type="Pfam" id="PF17754">
    <property type="entry name" value="TetR_C_14"/>
    <property type="match status" value="1"/>
</dbReference>
<proteinExistence type="predicted"/>
<gene>
    <name evidence="7" type="ORF">KDL28_27640</name>
</gene>
<dbReference type="InterPro" id="IPR041347">
    <property type="entry name" value="MftR_C"/>
</dbReference>
<protein>
    <submittedName>
        <fullName evidence="7">TetR family transcriptional regulator</fullName>
    </submittedName>
</protein>
<evidence type="ECO:0000256" key="4">
    <source>
        <dbReference type="PROSITE-ProRule" id="PRU00335"/>
    </source>
</evidence>
<dbReference type="PANTHER" id="PTHR30055">
    <property type="entry name" value="HTH-TYPE TRANSCRIPTIONAL REGULATOR RUTR"/>
    <property type="match status" value="1"/>
</dbReference>
<dbReference type="EMBL" id="JAGSOV010000059">
    <property type="protein sequence ID" value="MCO1658849.1"/>
    <property type="molecule type" value="Genomic_DNA"/>
</dbReference>
<comment type="caution">
    <text evidence="7">The sequence shown here is derived from an EMBL/GenBank/DDBJ whole genome shotgun (WGS) entry which is preliminary data.</text>
</comment>
<dbReference type="Proteomes" id="UP001165283">
    <property type="component" value="Unassembled WGS sequence"/>
</dbReference>
<dbReference type="PANTHER" id="PTHR30055:SF238">
    <property type="entry name" value="MYCOFACTOCIN BIOSYNTHESIS TRANSCRIPTIONAL REGULATOR MFTR-RELATED"/>
    <property type="match status" value="1"/>
</dbReference>